<sequence length="350" mass="38880">MSLLEGKDILIVEDDPIFRNMVSAFLQHQGCSVRYAEDGVQGLKALQNAIPDLMLCDLSMPIMSGMEFVEEAVVQYPMLPIIVVSGTGAMADVAAALRLGVKDYLVKPLDNFLVLKSAMMTVFKAADIQQGNTGDASTTWPQRNEMVDEELAWHFEELDNDPTAARELLTGLMPDIQSSCGSWQLNYYVLQNADKAPVLLDYTWLMDGRLAFYVIDCSSCPSHGTATALLIRAFFNDYLRQQRVHESHIVELLQEIEKHLKSSRYTSNIKCIFGLFDVVNHQLNLMPAGIGGSVQTSEENHTISGQAWLGQKAFFNQGSRLKIAPSGVRLSLSEIDCANFSITLQRIPTH</sequence>
<dbReference type="PANTHER" id="PTHR43228:SF1">
    <property type="entry name" value="TWO-COMPONENT RESPONSE REGULATOR ARR22"/>
    <property type="match status" value="1"/>
</dbReference>
<dbReference type="InterPro" id="IPR052048">
    <property type="entry name" value="ST_Response_Regulator"/>
</dbReference>
<dbReference type="PROSITE" id="PS50110">
    <property type="entry name" value="RESPONSE_REGULATORY"/>
    <property type="match status" value="1"/>
</dbReference>
<dbReference type="RefSeq" id="WP_005298245.1">
    <property type="nucleotide sequence ID" value="NZ_PYOG01000012.1"/>
</dbReference>
<proteinExistence type="predicted"/>
<reference evidence="1 2" key="1">
    <citation type="submission" date="2018-06" db="EMBL/GenBank/DDBJ databases">
        <authorList>
            <consortium name="Pathogen Informatics"/>
            <person name="Doyle S."/>
        </authorList>
    </citation>
    <scope>NUCLEOTIDE SEQUENCE [LARGE SCALE GENOMIC DNA]</scope>
    <source>
        <strain evidence="1 2">NCTC11647</strain>
    </source>
</reference>
<dbReference type="InterPro" id="IPR001789">
    <property type="entry name" value="Sig_transdc_resp-reg_receiver"/>
</dbReference>
<accession>A0A2T3QJ83</accession>
<dbReference type="InterPro" id="IPR011006">
    <property type="entry name" value="CheY-like_superfamily"/>
</dbReference>
<dbReference type="GO" id="GO:0000160">
    <property type="term" value="P:phosphorelay signal transduction system"/>
    <property type="evidence" value="ECO:0007669"/>
    <property type="project" value="InterPro"/>
</dbReference>
<organism evidence="1 2">
    <name type="scientific">Photobacterium damselae</name>
    <dbReference type="NCBI Taxonomy" id="38293"/>
    <lineage>
        <taxon>Bacteria</taxon>
        <taxon>Pseudomonadati</taxon>
        <taxon>Pseudomonadota</taxon>
        <taxon>Gammaproteobacteria</taxon>
        <taxon>Vibrionales</taxon>
        <taxon>Vibrionaceae</taxon>
        <taxon>Photobacterium</taxon>
    </lineage>
</organism>
<name>A0A2T3QJ83_PHODM</name>
<dbReference type="SUPFAM" id="SSF52172">
    <property type="entry name" value="CheY-like"/>
    <property type="match status" value="1"/>
</dbReference>
<dbReference type="EMBL" id="UATL01000001">
    <property type="protein sequence ID" value="SPY28882.1"/>
    <property type="molecule type" value="Genomic_DNA"/>
</dbReference>
<dbReference type="InterPro" id="IPR036457">
    <property type="entry name" value="PPM-type-like_dom_sf"/>
</dbReference>
<dbReference type="Proteomes" id="UP000251647">
    <property type="component" value="Unassembled WGS sequence"/>
</dbReference>
<protein>
    <submittedName>
        <fullName evidence="1">Response regulator of RpoS</fullName>
    </submittedName>
</protein>
<gene>
    <name evidence="1" type="primary">hnr</name>
    <name evidence="1" type="ORF">NCTC11647_01986</name>
</gene>
<dbReference type="AlphaFoldDB" id="A0A2T3QJ83"/>
<dbReference type="SMART" id="SM00448">
    <property type="entry name" value="REC"/>
    <property type="match status" value="1"/>
</dbReference>
<dbReference type="OrthoDB" id="6399952at2"/>
<dbReference type="PANTHER" id="PTHR43228">
    <property type="entry name" value="TWO-COMPONENT RESPONSE REGULATOR"/>
    <property type="match status" value="1"/>
</dbReference>
<dbReference type="Gene3D" id="3.40.50.2300">
    <property type="match status" value="1"/>
</dbReference>
<evidence type="ECO:0000313" key="1">
    <source>
        <dbReference type="EMBL" id="SPY28882.1"/>
    </source>
</evidence>
<dbReference type="Gene3D" id="3.60.40.10">
    <property type="entry name" value="PPM-type phosphatase domain"/>
    <property type="match status" value="1"/>
</dbReference>
<evidence type="ECO:0000313" key="2">
    <source>
        <dbReference type="Proteomes" id="UP000251647"/>
    </source>
</evidence>
<dbReference type="Pfam" id="PF00072">
    <property type="entry name" value="Response_reg"/>
    <property type="match status" value="1"/>
</dbReference>